<comment type="caution">
    <text evidence="3">The sequence shown here is derived from an EMBL/GenBank/DDBJ whole genome shotgun (WGS) entry which is preliminary data.</text>
</comment>
<dbReference type="EMBL" id="APJX01000003">
    <property type="protein sequence ID" value="EMS80210.1"/>
    <property type="molecule type" value="Genomic_DNA"/>
</dbReference>
<dbReference type="Gene3D" id="1.25.40.10">
    <property type="entry name" value="Tetratricopeptide repeat domain"/>
    <property type="match status" value="2"/>
</dbReference>
<dbReference type="Proteomes" id="UP000014216">
    <property type="component" value="Unassembled WGS sequence"/>
</dbReference>
<dbReference type="SUPFAM" id="SSF48452">
    <property type="entry name" value="TPR-like"/>
    <property type="match status" value="1"/>
</dbReference>
<organism evidence="3 4">
    <name type="scientific">Desulfotignum phosphitoxidans DSM 13687</name>
    <dbReference type="NCBI Taxonomy" id="1286635"/>
    <lineage>
        <taxon>Bacteria</taxon>
        <taxon>Pseudomonadati</taxon>
        <taxon>Thermodesulfobacteriota</taxon>
        <taxon>Desulfobacteria</taxon>
        <taxon>Desulfobacterales</taxon>
        <taxon>Desulfobacteraceae</taxon>
        <taxon>Desulfotignum</taxon>
    </lineage>
</organism>
<dbReference type="InterPro" id="IPR011990">
    <property type="entry name" value="TPR-like_helical_dom_sf"/>
</dbReference>
<dbReference type="OrthoDB" id="5416388at2"/>
<dbReference type="AlphaFoldDB" id="S0FZZ1"/>
<dbReference type="PATRIC" id="fig|1286635.3.peg.1920"/>
<evidence type="ECO:0000256" key="1">
    <source>
        <dbReference type="SAM" id="MobiDB-lite"/>
    </source>
</evidence>
<evidence type="ECO:0000313" key="3">
    <source>
        <dbReference type="EMBL" id="EMS80210.1"/>
    </source>
</evidence>
<evidence type="ECO:0000313" key="4">
    <source>
        <dbReference type="Proteomes" id="UP000014216"/>
    </source>
</evidence>
<evidence type="ECO:0008006" key="5">
    <source>
        <dbReference type="Google" id="ProtNLM"/>
    </source>
</evidence>
<name>S0FZZ1_9BACT</name>
<dbReference type="RefSeq" id="WP_006965561.1">
    <property type="nucleotide sequence ID" value="NZ_APJX01000003.1"/>
</dbReference>
<sequence length="461" mass="52442">MATLESAARIIHRPETPSVPAVPAKTASREPETESRTDLFTQDELFGVKKGQYIKKARARVLADIESLSGNCRWQDIVSLYHPVEEKLPELDEAGMADMVKEKIAFAMGHLKQFDDAISLLTACIRNDPDNFYTRSSLAYTAYSSLFAAKNREIFLAGAPRARRIELAHENFTRARKLRPDGVTNCYRHAMLHLQIQNKPKPALHLLNQAIANWENLSEQDQTRRHQEKKNYVKSLYRSASVLLANGEALKALERIQTCLKQDESSHHVSVCFKYFALGKIQFCREEYGRAGEALRFALQSREKNQPVDFVHELLARTCLAQGLIDQAKYTIEQVPVRMRRPYFRWTEADVLCAAGRFDRALQVLTETADRDSRSKHVALVRLAKICYSRGQFESGAGHAGRAVDFFNEKWGNLFYEGLFWQALCAFKAGRKQQAETLVAELERACPNFPKLDRLAAMVRG</sequence>
<gene>
    <name evidence="3" type="ORF">Dpo_3c03540</name>
    <name evidence="2" type="ORF">Dpo_8c01940</name>
</gene>
<accession>S0FZZ1</accession>
<keyword evidence="4" id="KW-1185">Reference proteome</keyword>
<feature type="compositionally biased region" description="Basic and acidic residues" evidence="1">
    <location>
        <begin position="27"/>
        <end position="36"/>
    </location>
</feature>
<protein>
    <recommendedName>
        <fullName evidence="5">Tetratricopeptide repeat protein</fullName>
    </recommendedName>
</protein>
<proteinExistence type="predicted"/>
<reference evidence="3 4" key="1">
    <citation type="journal article" date="2013" name="Genome Announc.">
        <title>Draft Genome Sequence of Desulfotignum phosphitoxidans DSM 13687 Strain FiPS-3.</title>
        <authorList>
            <person name="Poehlein A."/>
            <person name="Daniel R."/>
            <person name="Simeonova D.D."/>
        </authorList>
    </citation>
    <scope>NUCLEOTIDE SEQUENCE [LARGE SCALE GENOMIC DNA]</scope>
    <source>
        <strain evidence="3 4">DSM 13687</strain>
    </source>
</reference>
<dbReference type="EMBL" id="APJX01000008">
    <property type="protein sequence ID" value="EMS78527.1"/>
    <property type="molecule type" value="Genomic_DNA"/>
</dbReference>
<feature type="region of interest" description="Disordered" evidence="1">
    <location>
        <begin position="1"/>
        <end position="36"/>
    </location>
</feature>
<evidence type="ECO:0000313" key="2">
    <source>
        <dbReference type="EMBL" id="EMS78527.1"/>
    </source>
</evidence>